<evidence type="ECO:0000313" key="4">
    <source>
        <dbReference type="Proteomes" id="UP001231518"/>
    </source>
</evidence>
<name>A0AAD7Z478_MYTSE</name>
<sequence>MKLALEEFRSESSSTTDCSPDEWLDVTLTKKQDTTAIEASINNGERLHVLFDEEATRKRRFMYKNLQSTNVTNKVCTQCTTKSSTTTQVPVKETKLSSNIIIGKPTKIVLCSDEFYIAGVPNNIKKLVNEEFAAFSGVIASIRQNGVLLDLHDYSRERYKEGIVQISSRAASVSGSYHETAWGRSNRLNLTCLHARTTRSPHEASWFFLDTAVTATLRDKPVRSIDDGRVLRLVASADQDLRGFYTCRAHSNRYTRNIVTYGVVGKIQYKLSGPDMTTAIAVVTTSILVLSTLAWLAIECFHDFRNGYGFFRDAHLSPKEEAEAVCSYIDQNMNLYGSKSAAKLAKARARKRGRMLASRSNFAAQEPQGLMQESLEQEQSENTPSEPEGLPALPEAKSSTIQPSHDVYRMEPCYVSSPCHGTGSSPKGKCTSSSSFDLVSPRVLCSRLLMSKRSSSKDSVVSKKKSARSTESLRKTRPSLMTTKSSSFISLTPAQKILRKFQQLKPEDS</sequence>
<evidence type="ECO:0000256" key="2">
    <source>
        <dbReference type="SAM" id="Phobius"/>
    </source>
</evidence>
<feature type="transmembrane region" description="Helical" evidence="2">
    <location>
        <begin position="276"/>
        <end position="298"/>
    </location>
</feature>
<dbReference type="Proteomes" id="UP001231518">
    <property type="component" value="Chromosome 1"/>
</dbReference>
<keyword evidence="2" id="KW-0472">Membrane</keyword>
<evidence type="ECO:0000313" key="3">
    <source>
        <dbReference type="EMBL" id="KAJ8736881.1"/>
    </source>
</evidence>
<comment type="caution">
    <text evidence="3">The sequence shown here is derived from an EMBL/GenBank/DDBJ whole genome shotgun (WGS) entry which is preliminary data.</text>
</comment>
<keyword evidence="4" id="KW-1185">Reference proteome</keyword>
<evidence type="ECO:0000256" key="1">
    <source>
        <dbReference type="SAM" id="MobiDB-lite"/>
    </source>
</evidence>
<reference evidence="3" key="1">
    <citation type="submission" date="2023-03" db="EMBL/GenBank/DDBJ databases">
        <title>Chromosome-level genomes of two armyworms, Mythimna separata and Mythimna loreyi, provide insights into the biosynthesis and reception of sex pheromones.</title>
        <authorList>
            <person name="Zhao H."/>
        </authorList>
    </citation>
    <scope>NUCLEOTIDE SEQUENCE</scope>
    <source>
        <strain evidence="3">BeijingLab</strain>
        <tissue evidence="3">Pupa</tissue>
    </source>
</reference>
<proteinExistence type="predicted"/>
<dbReference type="EMBL" id="JARGEI010000001">
    <property type="protein sequence ID" value="KAJ8736881.1"/>
    <property type="molecule type" value="Genomic_DNA"/>
</dbReference>
<dbReference type="AlphaFoldDB" id="A0AAD7Z478"/>
<keyword evidence="2" id="KW-1133">Transmembrane helix</keyword>
<accession>A0AAD7Z478</accession>
<feature type="region of interest" description="Disordered" evidence="1">
    <location>
        <begin position="356"/>
        <end position="401"/>
    </location>
</feature>
<organism evidence="3 4">
    <name type="scientific">Mythimna separata</name>
    <name type="common">Oriental armyworm</name>
    <name type="synonym">Pseudaletia separata</name>
    <dbReference type="NCBI Taxonomy" id="271217"/>
    <lineage>
        <taxon>Eukaryota</taxon>
        <taxon>Metazoa</taxon>
        <taxon>Ecdysozoa</taxon>
        <taxon>Arthropoda</taxon>
        <taxon>Hexapoda</taxon>
        <taxon>Insecta</taxon>
        <taxon>Pterygota</taxon>
        <taxon>Neoptera</taxon>
        <taxon>Endopterygota</taxon>
        <taxon>Lepidoptera</taxon>
        <taxon>Glossata</taxon>
        <taxon>Ditrysia</taxon>
        <taxon>Noctuoidea</taxon>
        <taxon>Noctuidae</taxon>
        <taxon>Noctuinae</taxon>
        <taxon>Hadenini</taxon>
        <taxon>Mythimna</taxon>
    </lineage>
</organism>
<protein>
    <submittedName>
        <fullName evidence="3">Uncharacterized protein</fullName>
    </submittedName>
</protein>
<gene>
    <name evidence="3" type="ORF">PYW07_000152</name>
</gene>
<feature type="region of interest" description="Disordered" evidence="1">
    <location>
        <begin position="455"/>
        <end position="486"/>
    </location>
</feature>
<keyword evidence="2" id="KW-0812">Transmembrane</keyword>